<proteinExistence type="predicted"/>
<evidence type="ECO:0000313" key="2">
    <source>
        <dbReference type="Proteomes" id="UP000561681"/>
    </source>
</evidence>
<accession>A0A7W7N8Q2</accession>
<gene>
    <name evidence="1" type="ORF">HNP37_004271</name>
</gene>
<dbReference type="EMBL" id="JACHLD010000008">
    <property type="protein sequence ID" value="MBB4804185.1"/>
    <property type="molecule type" value="Genomic_DNA"/>
</dbReference>
<organism evidence="1 2">
    <name type="scientific">Flavobacterium nitrogenifigens</name>
    <dbReference type="NCBI Taxonomy" id="1617283"/>
    <lineage>
        <taxon>Bacteria</taxon>
        <taxon>Pseudomonadati</taxon>
        <taxon>Bacteroidota</taxon>
        <taxon>Flavobacteriia</taxon>
        <taxon>Flavobacteriales</taxon>
        <taxon>Flavobacteriaceae</taxon>
        <taxon>Flavobacterium</taxon>
    </lineage>
</organism>
<dbReference type="AlphaFoldDB" id="A0A7W7N8Q2"/>
<protein>
    <submittedName>
        <fullName evidence="1">Uncharacterized protein</fullName>
    </submittedName>
</protein>
<dbReference type="RefSeq" id="WP_184166857.1">
    <property type="nucleotide sequence ID" value="NZ_JACHLD010000008.1"/>
</dbReference>
<comment type="caution">
    <text evidence="1">The sequence shown here is derived from an EMBL/GenBank/DDBJ whole genome shotgun (WGS) entry which is preliminary data.</text>
</comment>
<keyword evidence="2" id="KW-1185">Reference proteome</keyword>
<dbReference type="Proteomes" id="UP000561681">
    <property type="component" value="Unassembled WGS sequence"/>
</dbReference>
<reference evidence="1 2" key="1">
    <citation type="submission" date="2020-08" db="EMBL/GenBank/DDBJ databases">
        <title>Functional genomics of gut bacteria from endangered species of beetles.</title>
        <authorList>
            <person name="Carlos-Shanley C."/>
        </authorList>
    </citation>
    <scope>NUCLEOTIDE SEQUENCE [LARGE SCALE GENOMIC DNA]</scope>
    <source>
        <strain evidence="1 2">S00142</strain>
    </source>
</reference>
<name>A0A7W7N8Q2_9FLAO</name>
<sequence>MLRVYLDWNAFSRLDDRDEIYKKASASLIDDSKFIIPFSHAHLLDLHRGYLKVGMDGIAGKLDILQKYSKGLLITDTNEDQLEFVSIDSKKAMEIHIENFDRHKELNISIEELLEPLELLKPLLDIQIPNPLAKPSEDLDDTEYKKLISSTPRTAEAVKKLIGTSETTSMAGLIENLIKMASTIHKDDSYSEFRDAYQKDLKTNTGRMRDKRFDPLESLDENAKKMKMENFIALHENFLSKNDNISLFKKIQELCRHLDFNGFFSDVIKPGHHLDNIETDYQHIGYASTCDIFISADNNTREKAKLAYKLLNIDIKVFTPKEFVEFLENNGSKIKDGNEFLDYLFWLRDNEPSVVTNEFGYHYVPSYILEYFNLVAIPTNDQEHFILHKYGSPNRISNFINEVTSVRDQLSELFGTPEIEANKVGDHFYGASWTAYEEIVVILEYAEKNLILQVRRGQKLPSVQERIETQ</sequence>
<evidence type="ECO:0000313" key="1">
    <source>
        <dbReference type="EMBL" id="MBB4804185.1"/>
    </source>
</evidence>